<comment type="caution">
    <text evidence="1">The sequence shown here is derived from an EMBL/GenBank/DDBJ whole genome shotgun (WGS) entry which is preliminary data.</text>
</comment>
<protein>
    <submittedName>
        <fullName evidence="1">Uncharacterized protein</fullName>
    </submittedName>
</protein>
<accession>A0A0F9QS20</accession>
<evidence type="ECO:0000313" key="1">
    <source>
        <dbReference type="EMBL" id="KKN47060.1"/>
    </source>
</evidence>
<name>A0A0F9QS20_9ZZZZ</name>
<organism evidence="1">
    <name type="scientific">marine sediment metagenome</name>
    <dbReference type="NCBI Taxonomy" id="412755"/>
    <lineage>
        <taxon>unclassified sequences</taxon>
        <taxon>metagenomes</taxon>
        <taxon>ecological metagenomes</taxon>
    </lineage>
</organism>
<sequence>MSVACRIVTAIRRADGPCNECGEDILQGTVYSTVVVRLGKTKGGKQIWRSVKVHLNRCLASWVIVDYTRFSIRKKDKGGRPEGTGIQLSDPDKKERRYLTRTRARLMRLLLETDDVDRIKMLVGRITATSERITALGGSLNPNLMRRSQEAQNIISAKLKVGGTVAW</sequence>
<gene>
    <name evidence="1" type="ORF">LCGC14_0666690</name>
</gene>
<reference evidence="1" key="1">
    <citation type="journal article" date="2015" name="Nature">
        <title>Complex archaea that bridge the gap between prokaryotes and eukaryotes.</title>
        <authorList>
            <person name="Spang A."/>
            <person name="Saw J.H."/>
            <person name="Jorgensen S.L."/>
            <person name="Zaremba-Niedzwiedzka K."/>
            <person name="Martijn J."/>
            <person name="Lind A.E."/>
            <person name="van Eijk R."/>
            <person name="Schleper C."/>
            <person name="Guy L."/>
            <person name="Ettema T.J."/>
        </authorList>
    </citation>
    <scope>NUCLEOTIDE SEQUENCE</scope>
</reference>
<dbReference type="AlphaFoldDB" id="A0A0F9QS20"/>
<dbReference type="EMBL" id="LAZR01001297">
    <property type="protein sequence ID" value="KKN47060.1"/>
    <property type="molecule type" value="Genomic_DNA"/>
</dbReference>
<proteinExistence type="predicted"/>